<dbReference type="EMBL" id="VJMH01007229">
    <property type="protein sequence ID" value="KAF0684895.1"/>
    <property type="molecule type" value="Genomic_DNA"/>
</dbReference>
<dbReference type="EMBL" id="CAADRA010007255">
    <property type="protein sequence ID" value="VFT99787.1"/>
    <property type="molecule type" value="Genomic_DNA"/>
</dbReference>
<sequence length="82" mass="9074">MPRVLPRNLTSSFSLKALDGSGKNPFAVPSNALMKPAELHPSAAKDHRRHVEQRLQGMYSLAYLSDASIAKHPFRVMSAKLM</sequence>
<reference evidence="2 3" key="1">
    <citation type="submission" date="2019-03" db="EMBL/GenBank/DDBJ databases">
        <authorList>
            <person name="Gaulin E."/>
            <person name="Dumas B."/>
        </authorList>
    </citation>
    <scope>NUCLEOTIDE SEQUENCE [LARGE SCALE GENOMIC DNA]</scope>
    <source>
        <strain evidence="2">CBS 568.67</strain>
    </source>
</reference>
<organism evidence="2 3">
    <name type="scientific">Aphanomyces stellatus</name>
    <dbReference type="NCBI Taxonomy" id="120398"/>
    <lineage>
        <taxon>Eukaryota</taxon>
        <taxon>Sar</taxon>
        <taxon>Stramenopiles</taxon>
        <taxon>Oomycota</taxon>
        <taxon>Saprolegniomycetes</taxon>
        <taxon>Saprolegniales</taxon>
        <taxon>Verrucalvaceae</taxon>
        <taxon>Aphanomyces</taxon>
    </lineage>
</organism>
<dbReference type="AlphaFoldDB" id="A0A485LNL4"/>
<protein>
    <submittedName>
        <fullName evidence="2">Aste57867_23139 protein</fullName>
    </submittedName>
</protein>
<dbReference type="Proteomes" id="UP000332933">
    <property type="component" value="Unassembled WGS sequence"/>
</dbReference>
<proteinExistence type="predicted"/>
<evidence type="ECO:0000313" key="3">
    <source>
        <dbReference type="Proteomes" id="UP000332933"/>
    </source>
</evidence>
<keyword evidence="3" id="KW-1185">Reference proteome</keyword>
<evidence type="ECO:0000313" key="1">
    <source>
        <dbReference type="EMBL" id="KAF0684895.1"/>
    </source>
</evidence>
<reference evidence="1" key="2">
    <citation type="submission" date="2019-06" db="EMBL/GenBank/DDBJ databases">
        <title>Genomics analysis of Aphanomyces spp. identifies a new class of oomycete effector associated with host adaptation.</title>
        <authorList>
            <person name="Gaulin E."/>
        </authorList>
    </citation>
    <scope>NUCLEOTIDE SEQUENCE</scope>
    <source>
        <strain evidence="1">CBS 578.67</strain>
    </source>
</reference>
<name>A0A485LNL4_9STRA</name>
<accession>A0A485LNL4</accession>
<evidence type="ECO:0000313" key="2">
    <source>
        <dbReference type="EMBL" id="VFT99787.1"/>
    </source>
</evidence>
<gene>
    <name evidence="2" type="primary">Aste57867_23139</name>
    <name evidence="1" type="ORF">As57867_023068</name>
    <name evidence="2" type="ORF">ASTE57867_23139</name>
</gene>